<feature type="compositionally biased region" description="Basic and acidic residues" evidence="2">
    <location>
        <begin position="1185"/>
        <end position="1228"/>
    </location>
</feature>
<feature type="region of interest" description="Disordered" evidence="2">
    <location>
        <begin position="1977"/>
        <end position="2004"/>
    </location>
</feature>
<feature type="compositionally biased region" description="Basic and acidic residues" evidence="2">
    <location>
        <begin position="652"/>
        <end position="680"/>
    </location>
</feature>
<dbReference type="Proteomes" id="UP001195483">
    <property type="component" value="Unassembled WGS sequence"/>
</dbReference>
<dbReference type="CDD" id="cd16982">
    <property type="entry name" value="CID_Pcf11"/>
    <property type="match status" value="1"/>
</dbReference>
<evidence type="ECO:0000259" key="3">
    <source>
        <dbReference type="PROSITE" id="PS51391"/>
    </source>
</evidence>
<evidence type="ECO:0000256" key="1">
    <source>
        <dbReference type="SAM" id="Coils"/>
    </source>
</evidence>
<dbReference type="InterPro" id="IPR054127">
    <property type="entry name" value="Pcf11_C"/>
</dbReference>
<name>A0AAE0SGS4_9BIVA</name>
<feature type="compositionally biased region" description="Low complexity" evidence="2">
    <location>
        <begin position="247"/>
        <end position="257"/>
    </location>
</feature>
<feature type="region of interest" description="Disordered" evidence="2">
    <location>
        <begin position="236"/>
        <end position="294"/>
    </location>
</feature>
<feature type="region of interest" description="Disordered" evidence="2">
    <location>
        <begin position="797"/>
        <end position="821"/>
    </location>
</feature>
<comment type="caution">
    <text evidence="4">The sequence shown here is derived from an EMBL/GenBank/DDBJ whole genome shotgun (WGS) entry which is preliminary data.</text>
</comment>
<feature type="compositionally biased region" description="Basic and acidic residues" evidence="2">
    <location>
        <begin position="797"/>
        <end position="815"/>
    </location>
</feature>
<reference evidence="4" key="1">
    <citation type="journal article" date="2021" name="Genome Biol. Evol.">
        <title>A High-Quality Reference Genome for a Parasitic Bivalve with Doubly Uniparental Inheritance (Bivalvia: Unionida).</title>
        <authorList>
            <person name="Smith C.H."/>
        </authorList>
    </citation>
    <scope>NUCLEOTIDE SEQUENCE</scope>
    <source>
        <strain evidence="4">CHS0354</strain>
    </source>
</reference>
<feature type="region of interest" description="Disordered" evidence="2">
    <location>
        <begin position="158"/>
        <end position="182"/>
    </location>
</feature>
<dbReference type="SUPFAM" id="SSF48464">
    <property type="entry name" value="ENTH/VHS domain"/>
    <property type="match status" value="1"/>
</dbReference>
<organism evidence="4 5">
    <name type="scientific">Potamilus streckersoni</name>
    <dbReference type="NCBI Taxonomy" id="2493646"/>
    <lineage>
        <taxon>Eukaryota</taxon>
        <taxon>Metazoa</taxon>
        <taxon>Spiralia</taxon>
        <taxon>Lophotrochozoa</taxon>
        <taxon>Mollusca</taxon>
        <taxon>Bivalvia</taxon>
        <taxon>Autobranchia</taxon>
        <taxon>Heteroconchia</taxon>
        <taxon>Palaeoheterodonta</taxon>
        <taxon>Unionida</taxon>
        <taxon>Unionoidea</taxon>
        <taxon>Unionidae</taxon>
        <taxon>Ambleminae</taxon>
        <taxon>Lampsilini</taxon>
        <taxon>Potamilus</taxon>
    </lineage>
</organism>
<feature type="compositionally biased region" description="Polar residues" evidence="2">
    <location>
        <begin position="641"/>
        <end position="651"/>
    </location>
</feature>
<feature type="coiled-coil region" evidence="1">
    <location>
        <begin position="185"/>
        <end position="224"/>
    </location>
</feature>
<feature type="compositionally biased region" description="Basic and acidic residues" evidence="2">
    <location>
        <begin position="260"/>
        <end position="281"/>
    </location>
</feature>
<keyword evidence="1" id="KW-0175">Coiled coil</keyword>
<dbReference type="EMBL" id="JAEAOA010001196">
    <property type="protein sequence ID" value="KAK3591757.1"/>
    <property type="molecule type" value="Genomic_DNA"/>
</dbReference>
<dbReference type="GO" id="GO:0031124">
    <property type="term" value="P:mRNA 3'-end processing"/>
    <property type="evidence" value="ECO:0007669"/>
    <property type="project" value="InterPro"/>
</dbReference>
<keyword evidence="5" id="KW-1185">Reference proteome</keyword>
<gene>
    <name evidence="4" type="ORF">CHS0354_019528</name>
</gene>
<feature type="compositionally biased region" description="Basic and acidic residues" evidence="2">
    <location>
        <begin position="1083"/>
        <end position="1127"/>
    </location>
</feature>
<evidence type="ECO:0000313" key="5">
    <source>
        <dbReference type="Proteomes" id="UP001195483"/>
    </source>
</evidence>
<feature type="compositionally biased region" description="Basic and acidic residues" evidence="2">
    <location>
        <begin position="581"/>
        <end position="640"/>
    </location>
</feature>
<feature type="compositionally biased region" description="Basic and acidic residues" evidence="2">
    <location>
        <begin position="514"/>
        <end position="543"/>
    </location>
</feature>
<dbReference type="InterPro" id="IPR045154">
    <property type="entry name" value="PCF11-like"/>
</dbReference>
<dbReference type="PANTHER" id="PTHR15921:SF3">
    <property type="entry name" value="PRE-MRNA CLEAVAGE COMPLEX 2 PROTEIN PCF11"/>
    <property type="match status" value="1"/>
</dbReference>
<feature type="compositionally biased region" description="Basic and acidic residues" evidence="2">
    <location>
        <begin position="691"/>
        <end position="720"/>
    </location>
</feature>
<dbReference type="SMART" id="SM00582">
    <property type="entry name" value="RPR"/>
    <property type="match status" value="1"/>
</dbReference>
<accession>A0AAE0SGS4</accession>
<feature type="compositionally biased region" description="Basic and acidic residues" evidence="2">
    <location>
        <begin position="1137"/>
        <end position="1175"/>
    </location>
</feature>
<dbReference type="PROSITE" id="PS51391">
    <property type="entry name" value="CID"/>
    <property type="match status" value="1"/>
</dbReference>
<feature type="region of interest" description="Disordered" evidence="2">
    <location>
        <begin position="386"/>
        <end position="722"/>
    </location>
</feature>
<dbReference type="InterPro" id="IPR047415">
    <property type="entry name" value="Pcf11_CID"/>
</dbReference>
<feature type="region of interest" description="Disordered" evidence="2">
    <location>
        <begin position="965"/>
        <end position="985"/>
    </location>
</feature>
<dbReference type="InterPro" id="IPR008942">
    <property type="entry name" value="ENTH_VHS"/>
</dbReference>
<feature type="compositionally biased region" description="Basic and acidic residues" evidence="2">
    <location>
        <begin position="404"/>
        <end position="434"/>
    </location>
</feature>
<feature type="domain" description="CID" evidence="3">
    <location>
        <begin position="3"/>
        <end position="132"/>
    </location>
</feature>
<feature type="region of interest" description="Disordered" evidence="2">
    <location>
        <begin position="1575"/>
        <end position="1676"/>
    </location>
</feature>
<feature type="compositionally biased region" description="Pro residues" evidence="2">
    <location>
        <begin position="1647"/>
        <end position="1658"/>
    </location>
</feature>
<dbReference type="InterPro" id="IPR006569">
    <property type="entry name" value="CID_dom"/>
</dbReference>
<dbReference type="GO" id="GO:0005737">
    <property type="term" value="C:cytoplasm"/>
    <property type="evidence" value="ECO:0007669"/>
    <property type="project" value="TreeGrafter"/>
</dbReference>
<reference evidence="4" key="3">
    <citation type="submission" date="2023-05" db="EMBL/GenBank/DDBJ databases">
        <authorList>
            <person name="Smith C.H."/>
        </authorList>
    </citation>
    <scope>NUCLEOTIDE SEQUENCE</scope>
    <source>
        <strain evidence="4">CHS0354</strain>
        <tissue evidence="4">Mantle</tissue>
    </source>
</reference>
<dbReference type="Gene3D" id="1.25.40.90">
    <property type="match status" value="1"/>
</dbReference>
<feature type="compositionally biased region" description="Polar residues" evidence="2">
    <location>
        <begin position="282"/>
        <end position="292"/>
    </location>
</feature>
<dbReference type="Pfam" id="PF21936">
    <property type="entry name" value="Pcf11_C"/>
    <property type="match status" value="1"/>
</dbReference>
<feature type="compositionally biased region" description="Basic and acidic residues" evidence="2">
    <location>
        <begin position="1246"/>
        <end position="1266"/>
    </location>
</feature>
<proteinExistence type="predicted"/>
<dbReference type="GO" id="GO:0000993">
    <property type="term" value="F:RNA polymerase II complex binding"/>
    <property type="evidence" value="ECO:0007669"/>
    <property type="project" value="InterPro"/>
</dbReference>
<dbReference type="PANTHER" id="PTHR15921">
    <property type="entry name" value="PRE-MRNA CLEAVAGE COMPLEX II"/>
    <property type="match status" value="1"/>
</dbReference>
<dbReference type="GO" id="GO:0005849">
    <property type="term" value="C:mRNA cleavage factor complex"/>
    <property type="evidence" value="ECO:0007669"/>
    <property type="project" value="TreeGrafter"/>
</dbReference>
<feature type="compositionally biased region" description="Acidic residues" evidence="2">
    <location>
        <begin position="165"/>
        <end position="179"/>
    </location>
</feature>
<evidence type="ECO:0000313" key="4">
    <source>
        <dbReference type="EMBL" id="KAK3591757.1"/>
    </source>
</evidence>
<dbReference type="Pfam" id="PF04818">
    <property type="entry name" value="CID"/>
    <property type="match status" value="1"/>
</dbReference>
<dbReference type="GO" id="GO:0003729">
    <property type="term" value="F:mRNA binding"/>
    <property type="evidence" value="ECO:0007669"/>
    <property type="project" value="InterPro"/>
</dbReference>
<feature type="region of interest" description="Disordered" evidence="2">
    <location>
        <begin position="748"/>
        <end position="778"/>
    </location>
</feature>
<reference evidence="4" key="2">
    <citation type="journal article" date="2021" name="Genome Biol. Evol.">
        <title>Developing a high-quality reference genome for a parasitic bivalve with doubly uniparental inheritance (Bivalvia: Unionida).</title>
        <authorList>
            <person name="Smith C.H."/>
        </authorList>
    </citation>
    <scope>NUCLEOTIDE SEQUENCE</scope>
    <source>
        <strain evidence="4">CHS0354</strain>
        <tissue evidence="4">Mantle</tissue>
    </source>
</reference>
<dbReference type="GO" id="GO:0006369">
    <property type="term" value="P:termination of RNA polymerase II transcription"/>
    <property type="evidence" value="ECO:0007669"/>
    <property type="project" value="InterPro"/>
</dbReference>
<protein>
    <recommendedName>
        <fullName evidence="3">CID domain-containing protein</fullName>
    </recommendedName>
</protein>
<feature type="compositionally biased region" description="Basic and acidic residues" evidence="2">
    <location>
        <begin position="554"/>
        <end position="563"/>
    </location>
</feature>
<feature type="region of interest" description="Disordered" evidence="2">
    <location>
        <begin position="1037"/>
        <end position="1297"/>
    </location>
</feature>
<sequence length="2020" mass="228219">MATPEEAIVEYTNALEELNMNSKPQITFLTMLAEDHEQYAPEIVRVIEAHIQKVKPNSKLPAIYLIDSIVKILPQSSYKSLLMKNIVHTFTSVFEKVDEKTRAALYKVRQTWVDIFPNNKLYGIDVQINSHLDPAWPVTAAPPEQGSIHVNPRFLRSQQQPAETEVNEVEDEEEEDVGDSLEQQEAKMRQELIAKQQELLRLKQQRIDLELAAAKAELEQQQKKNMSSQPQVSIIPQLEEAGPPPISLTLPTTSKTSHPISRDPRMVRDPRLARDPRRLTKNDGTSPANTSGLVPDINDTLISICDHQPNVSQVWGSVSTINMHQHPAHPHIRGMLPQKIPQFQPFPTVDILHQLNTQLPYMDQEIPVHPNVSPLTGATFTGIVVTPGDPIPLEPSTKTLDNSSSEKKEFTEKRNPGLQRKHSEFRSNEPNSKHSHDHHRSQISTGKQTKPDPRHNRSSTKSPSKIKSDTDSKEKNDSNSNKKRDSKEKVGSDSKDNREPRSSPRLSKSGSGADDQKNIKDSRSDSKIDAKTKAEVKDSKSRIDDDELGRKRKGSDAKEDKSGRNVSGDSKGRSRGNGKRGRTEDDERSEKDQIRWNNRDRSPIKNSMHLEKEVERGNRKVDRKNKDLRSRSSDDTDRYKVSSNTRSGSGSQEKDSPKSPDGKKNQGFEAMEISRNENKNENAASVGIIPLKRDLDDRKRESPESPTMEKDESPVKKIKLDIPTIPMEGADIVSKIQDDISELFGREDQDYRSGPAPHSDIEKIGSLPLQSPSSKGWDKFKASHPEDYAYDIELKRQRQEAQDTDHRSHMSDTDFRTPMQRTGNLHLSPEFLQRMPSVGEFKVPRALSVENQADILHHAQEQLIAGKITHEQHQTLLKQLSHLMVIQKLQQELTAREKVEKDLLKNKDSRYVSPRNDFDERKMHSASKMDIHMSPRHEQTSDMFHHESQLDANESEMPNGYKDRRAKPAFDHPYRPLGKDSPRSDFQDRIVPTNVASSNQHGAQNFLLLDDRNLGRHGSFDVRGRLDLPRDRHLEEICGPPAISPHQDWDFDGRGTQPSGPTHDLDERGLPAPHRRGPLLDLPPDRRGLAERMRPPEDWRVPPGERRVPFDDRRGSYDVPFDRRGSHDVGGPDDIPDDRQGTLDDRRGPFDDRSLFDDKMGPFDDRRDIPEDRIGLPDIPPDLRVPSDERRGPRDVLERRGLSDISDWRGPPDRLGLHSDGPLDRRAPLQEGPVERGVQPFGSHDLPGRRSPPFERDRNEPSRDMLSRNGLPHPHSGMTERQEKMSSPLPKESEESVIEDPRYVSFQGMGGMNSEEVVIGNRPFEIKVGDKPRKIHMFDKPYTLAADPNLRAVLINGELVYKFGDKVKEVDIFGPRMKLFYHGKPKNLWIEGNLIEVRVDAPPKRLPFGGRDHAIQIDGRDMMILIDKIEKGIYGGPPRFIYIDEARCELRFEPEEKRILIDGKLCELKLNVKIPYVVLEGKIYGIRFDGPDREILIDGHPFLVPLDRAIKVRIGFRPHYIGFGGPCHEVIIDGKWFEVKFGGPPREVKLGNKNITIQLNGPTPDVKFIENWKPQQLASPPRPPGPVGPNGLDLARPPGPPGTHPLMGPQFRPPGPDVIRQQLGPPVPQGMFPPQGLPVPNNMLPQHRPPGPPGPDNLPGPHGMSQTSIGMGPAMQGPLPLMGPRTLQPSLLGPGPGPMIQPLQQMLPQLGPLGSLPVSVPPVSGVGIPVTSLSYSLPAINPTPVQPTIDVSSLFSKLVAAGILPTTSSQEPAKTETKKEEPGITVIKRKKKEEVLEVPDMTDLNLDKLKIYHKGVIDRLYSGIQCSSCGTRFTLDDTDKYREHLDWHFRQNKRDKKEYKVTRCKKWFYGMHDWTQYEEVGDTEEIARSSIFEQMMAPTPAPAAPAQMPFTLIKVPEGASVTKCPRATGEDKDDLCEICHEPFEQYWDEDQEEWHLRDAIRVNEKTFHPICYEDYSELSDSTPSPSDFPVTKPEFEPDSSNNNCLNEELEKTYNNIYFPS</sequence>
<evidence type="ECO:0000256" key="2">
    <source>
        <dbReference type="SAM" id="MobiDB-lite"/>
    </source>
</evidence>
<feature type="compositionally biased region" description="Basic and acidic residues" evidence="2">
    <location>
        <begin position="466"/>
        <end position="502"/>
    </location>
</feature>